<dbReference type="EMBL" id="MSYM01000018">
    <property type="protein sequence ID" value="OLP04873.1"/>
    <property type="molecule type" value="Genomic_DNA"/>
</dbReference>
<protein>
    <submittedName>
        <fullName evidence="1">Uncharacterized protein</fullName>
    </submittedName>
</protein>
<evidence type="ECO:0000313" key="2">
    <source>
        <dbReference type="Proteomes" id="UP000185911"/>
    </source>
</evidence>
<comment type="caution">
    <text evidence="1">The sequence shown here is derived from an EMBL/GenBank/DDBJ whole genome shotgun (WGS) entry which is preliminary data.</text>
</comment>
<dbReference type="AlphaFoldDB" id="A0A1Q8YA70"/>
<organism evidence="1 2">
    <name type="scientific">Rhodoferax antarcticus ANT.BR</name>
    <dbReference type="NCBI Taxonomy" id="1111071"/>
    <lineage>
        <taxon>Bacteria</taxon>
        <taxon>Pseudomonadati</taxon>
        <taxon>Pseudomonadota</taxon>
        <taxon>Betaproteobacteria</taxon>
        <taxon>Burkholderiales</taxon>
        <taxon>Comamonadaceae</taxon>
        <taxon>Rhodoferax</taxon>
    </lineage>
</organism>
<gene>
    <name evidence="1" type="ORF">BLL52_3689</name>
</gene>
<reference evidence="1 2" key="1">
    <citation type="submission" date="2017-01" db="EMBL/GenBank/DDBJ databases">
        <title>Genome sequence of Rhodoferax antarcticus ANT.BR, a psychrophilic purple nonsulfur bacterium from an Antarctic microbial mat.</title>
        <authorList>
            <person name="Baker J."/>
            <person name="Riester C."/>
            <person name="Skinner B."/>
            <person name="Newell A."/>
            <person name="Swingley W."/>
            <person name="Madigan M."/>
            <person name="Jung D."/>
            <person name="Asao M."/>
            <person name="Chen M."/>
            <person name="Loughlin P."/>
            <person name="Pan H."/>
            <person name="Lin S."/>
            <person name="Li N."/>
            <person name="Shaw J."/>
            <person name="Prado M."/>
            <person name="Sherman C."/>
            <person name="Li X."/>
            <person name="Tang J."/>
            <person name="Blankenship R."/>
            <person name="Zhao T."/>
            <person name="Touchman J."/>
            <person name="Sattley M."/>
        </authorList>
    </citation>
    <scope>NUCLEOTIDE SEQUENCE [LARGE SCALE GENOMIC DNA]</scope>
    <source>
        <strain evidence="1 2">ANT.BR</strain>
    </source>
</reference>
<proteinExistence type="predicted"/>
<evidence type="ECO:0000313" key="1">
    <source>
        <dbReference type="EMBL" id="OLP04873.1"/>
    </source>
</evidence>
<sequence>MATIAHANSCASLNGAARLPSCAGTHKSFTQVKLASNPYT</sequence>
<dbReference type="Proteomes" id="UP000185911">
    <property type="component" value="Unassembled WGS sequence"/>
</dbReference>
<name>A0A1Q8YA70_9BURK</name>
<keyword evidence="2" id="KW-1185">Reference proteome</keyword>
<accession>A0A1Q8YA70</accession>